<evidence type="ECO:0000313" key="2">
    <source>
        <dbReference type="Proteomes" id="UP000620046"/>
    </source>
</evidence>
<protein>
    <submittedName>
        <fullName evidence="1">Uncharacterized protein</fullName>
    </submittedName>
</protein>
<name>A0ABQ1FZC3_9GAMM</name>
<comment type="caution">
    <text evidence="1">The sequence shown here is derived from an EMBL/GenBank/DDBJ whole genome shotgun (WGS) entry which is preliminary data.</text>
</comment>
<sequence>MSTDGFISLRARTDASNWKGMVAFHGVTQTFHRLDSHPNHLLSLESAAQAIRPEANTVALLRTVRRRIVS</sequence>
<organism evidence="1 2">
    <name type="scientific">Dyella nitratireducens</name>
    <dbReference type="NCBI Taxonomy" id="1849580"/>
    <lineage>
        <taxon>Bacteria</taxon>
        <taxon>Pseudomonadati</taxon>
        <taxon>Pseudomonadota</taxon>
        <taxon>Gammaproteobacteria</taxon>
        <taxon>Lysobacterales</taxon>
        <taxon>Rhodanobacteraceae</taxon>
        <taxon>Dyella</taxon>
    </lineage>
</organism>
<accession>A0ABQ1FZC3</accession>
<reference evidence="2" key="1">
    <citation type="journal article" date="2019" name="Int. J. Syst. Evol. Microbiol.">
        <title>The Global Catalogue of Microorganisms (GCM) 10K type strain sequencing project: providing services to taxonomists for standard genome sequencing and annotation.</title>
        <authorList>
            <consortium name="The Broad Institute Genomics Platform"/>
            <consortium name="The Broad Institute Genome Sequencing Center for Infectious Disease"/>
            <person name="Wu L."/>
            <person name="Ma J."/>
        </authorList>
    </citation>
    <scope>NUCLEOTIDE SEQUENCE [LARGE SCALE GENOMIC DNA]</scope>
    <source>
        <strain evidence="2">CGMCC 1.15439</strain>
    </source>
</reference>
<dbReference type="Proteomes" id="UP000620046">
    <property type="component" value="Unassembled WGS sequence"/>
</dbReference>
<gene>
    <name evidence="1" type="ORF">GCM10010981_24280</name>
</gene>
<evidence type="ECO:0000313" key="1">
    <source>
        <dbReference type="EMBL" id="GGA34422.1"/>
    </source>
</evidence>
<dbReference type="EMBL" id="BMJA01000002">
    <property type="protein sequence ID" value="GGA34422.1"/>
    <property type="molecule type" value="Genomic_DNA"/>
</dbReference>
<keyword evidence="2" id="KW-1185">Reference proteome</keyword>
<proteinExistence type="predicted"/>